<evidence type="ECO:0000313" key="8">
    <source>
        <dbReference type="EMBL" id="ODR97921.1"/>
    </source>
</evidence>
<dbReference type="Gene3D" id="3.10.20.30">
    <property type="match status" value="1"/>
</dbReference>
<evidence type="ECO:0000256" key="6">
    <source>
        <dbReference type="ARBA" id="ARBA00034078"/>
    </source>
</evidence>
<gene>
    <name evidence="8" type="ORF">AUC68_10360</name>
</gene>
<dbReference type="GO" id="GO:0140647">
    <property type="term" value="P:P450-containing electron transport chain"/>
    <property type="evidence" value="ECO:0007669"/>
    <property type="project" value="InterPro"/>
</dbReference>
<dbReference type="InterPro" id="IPR001055">
    <property type="entry name" value="Adrenodoxin-like"/>
</dbReference>
<dbReference type="GO" id="GO:0051537">
    <property type="term" value="F:2 iron, 2 sulfur cluster binding"/>
    <property type="evidence" value="ECO:0007669"/>
    <property type="project" value="UniProtKB-KW"/>
</dbReference>
<comment type="cofactor">
    <cofactor evidence="6">
        <name>[2Fe-2S] cluster</name>
        <dbReference type="ChEBI" id="CHEBI:190135"/>
    </cofactor>
</comment>
<keyword evidence="2" id="KW-0001">2Fe-2S</keyword>
<dbReference type="InterPro" id="IPR036010">
    <property type="entry name" value="2Fe-2S_ferredoxin-like_sf"/>
</dbReference>
<evidence type="ECO:0000313" key="9">
    <source>
        <dbReference type="Proteomes" id="UP000094501"/>
    </source>
</evidence>
<dbReference type="CDD" id="cd00207">
    <property type="entry name" value="fer2"/>
    <property type="match status" value="1"/>
</dbReference>
<dbReference type="PANTHER" id="PTHR23426:SF65">
    <property type="entry name" value="FERREDOXIN-2, MITOCHONDRIAL"/>
    <property type="match status" value="1"/>
</dbReference>
<sequence>MPTLTIMPSGKTIEANEGASVLETLLGAGEPIGHKCDGKAECGSCHIFVQEGRKGISRMTPEENAKLDTIVGVGSKSRLACQIRLGSEPVTVELLGEFSGL</sequence>
<dbReference type="Pfam" id="PF00111">
    <property type="entry name" value="Fer2"/>
    <property type="match status" value="1"/>
</dbReference>
<dbReference type="OrthoDB" id="9796486at2"/>
<comment type="caution">
    <text evidence="8">The sequence shown here is derived from an EMBL/GenBank/DDBJ whole genome shotgun (WGS) entry which is preliminary data.</text>
</comment>
<comment type="similarity">
    <text evidence="1">Belongs to the adrenodoxin/putidaredoxin family.</text>
</comment>
<evidence type="ECO:0000259" key="7">
    <source>
        <dbReference type="PROSITE" id="PS51085"/>
    </source>
</evidence>
<keyword evidence="5" id="KW-0411">Iron-sulfur</keyword>
<organism evidence="8 9">
    <name type="scientific">Methyloceanibacter methanicus</name>
    <dbReference type="NCBI Taxonomy" id="1774968"/>
    <lineage>
        <taxon>Bacteria</taxon>
        <taxon>Pseudomonadati</taxon>
        <taxon>Pseudomonadota</taxon>
        <taxon>Alphaproteobacteria</taxon>
        <taxon>Hyphomicrobiales</taxon>
        <taxon>Hyphomicrobiaceae</taxon>
        <taxon>Methyloceanibacter</taxon>
    </lineage>
</organism>
<evidence type="ECO:0000256" key="2">
    <source>
        <dbReference type="ARBA" id="ARBA00022714"/>
    </source>
</evidence>
<dbReference type="GO" id="GO:0009055">
    <property type="term" value="F:electron transfer activity"/>
    <property type="evidence" value="ECO:0007669"/>
    <property type="project" value="TreeGrafter"/>
</dbReference>
<protein>
    <submittedName>
        <fullName evidence="8">Ferredoxin</fullName>
    </submittedName>
</protein>
<feature type="domain" description="2Fe-2S ferredoxin-type" evidence="7">
    <location>
        <begin position="2"/>
        <end position="98"/>
    </location>
</feature>
<dbReference type="InterPro" id="IPR001041">
    <property type="entry name" value="2Fe-2S_ferredoxin-type"/>
</dbReference>
<dbReference type="STRING" id="1774968.AUC68_10360"/>
<dbReference type="InterPro" id="IPR012675">
    <property type="entry name" value="Beta-grasp_dom_sf"/>
</dbReference>
<name>A0A1E3VXC5_9HYPH</name>
<dbReference type="GO" id="GO:0046872">
    <property type="term" value="F:metal ion binding"/>
    <property type="evidence" value="ECO:0007669"/>
    <property type="project" value="UniProtKB-KW"/>
</dbReference>
<keyword evidence="3" id="KW-0479">Metal-binding</keyword>
<dbReference type="Proteomes" id="UP000094501">
    <property type="component" value="Unassembled WGS sequence"/>
</dbReference>
<reference evidence="8 9" key="1">
    <citation type="journal article" date="2016" name="Environ. Microbiol.">
        <title>New Methyloceanibacter diversity from North Sea sediments includes methanotroph containing solely the soluble methane monooxygenase.</title>
        <authorList>
            <person name="Vekeman B."/>
            <person name="Kerckhof F.M."/>
            <person name="Cremers G."/>
            <person name="de Vos P."/>
            <person name="Vandamme P."/>
            <person name="Boon N."/>
            <person name="Op den Camp H.J."/>
            <person name="Heylen K."/>
        </authorList>
    </citation>
    <scope>NUCLEOTIDE SEQUENCE [LARGE SCALE GENOMIC DNA]</scope>
    <source>
        <strain evidence="8 9">R-67174</strain>
    </source>
</reference>
<dbReference type="RefSeq" id="WP_069438250.1">
    <property type="nucleotide sequence ID" value="NZ_LPWG01000014.1"/>
</dbReference>
<evidence type="ECO:0000256" key="3">
    <source>
        <dbReference type="ARBA" id="ARBA00022723"/>
    </source>
</evidence>
<keyword evidence="4" id="KW-0408">Iron</keyword>
<accession>A0A1E3VXC5</accession>
<keyword evidence="9" id="KW-1185">Reference proteome</keyword>
<dbReference type="AlphaFoldDB" id="A0A1E3VXC5"/>
<evidence type="ECO:0000256" key="5">
    <source>
        <dbReference type="ARBA" id="ARBA00023014"/>
    </source>
</evidence>
<dbReference type="PROSITE" id="PS51085">
    <property type="entry name" value="2FE2S_FER_2"/>
    <property type="match status" value="1"/>
</dbReference>
<dbReference type="SUPFAM" id="SSF54292">
    <property type="entry name" value="2Fe-2S ferredoxin-like"/>
    <property type="match status" value="1"/>
</dbReference>
<evidence type="ECO:0000256" key="4">
    <source>
        <dbReference type="ARBA" id="ARBA00023004"/>
    </source>
</evidence>
<evidence type="ECO:0000256" key="1">
    <source>
        <dbReference type="ARBA" id="ARBA00010914"/>
    </source>
</evidence>
<dbReference type="PANTHER" id="PTHR23426">
    <property type="entry name" value="FERREDOXIN/ADRENODOXIN"/>
    <property type="match status" value="1"/>
</dbReference>
<dbReference type="PRINTS" id="PR00355">
    <property type="entry name" value="ADRENODOXIN"/>
</dbReference>
<dbReference type="EMBL" id="LPWG01000014">
    <property type="protein sequence ID" value="ODR97921.1"/>
    <property type="molecule type" value="Genomic_DNA"/>
</dbReference>
<proteinExistence type="inferred from homology"/>